<dbReference type="PANTHER" id="PTHR31903">
    <property type="entry name" value="F12F1.11-RELATED"/>
    <property type="match status" value="1"/>
</dbReference>
<dbReference type="OrthoDB" id="1937859at2759"/>
<gene>
    <name evidence="2" type="ORF">CKAN_01597800</name>
</gene>
<name>A0A3S3NGB5_9MAGN</name>
<dbReference type="AlphaFoldDB" id="A0A3S3NGB5"/>
<keyword evidence="3" id="KW-1185">Reference proteome</keyword>
<proteinExistence type="predicted"/>
<evidence type="ECO:0000313" key="2">
    <source>
        <dbReference type="EMBL" id="RWR87048.1"/>
    </source>
</evidence>
<evidence type="ECO:0000313" key="3">
    <source>
        <dbReference type="Proteomes" id="UP000283530"/>
    </source>
</evidence>
<feature type="region of interest" description="Disordered" evidence="1">
    <location>
        <begin position="113"/>
        <end position="175"/>
    </location>
</feature>
<dbReference type="EMBL" id="QPKB01000006">
    <property type="protein sequence ID" value="RWR87048.1"/>
    <property type="molecule type" value="Genomic_DNA"/>
</dbReference>
<evidence type="ECO:0000256" key="1">
    <source>
        <dbReference type="SAM" id="MobiDB-lite"/>
    </source>
</evidence>
<reference evidence="2 3" key="1">
    <citation type="journal article" date="2019" name="Nat. Plants">
        <title>Stout camphor tree genome fills gaps in understanding of flowering plant genome evolution.</title>
        <authorList>
            <person name="Chaw S.M."/>
            <person name="Liu Y.C."/>
            <person name="Wu Y.W."/>
            <person name="Wang H.Y."/>
            <person name="Lin C.I."/>
            <person name="Wu C.S."/>
            <person name="Ke H.M."/>
            <person name="Chang L.Y."/>
            <person name="Hsu C.Y."/>
            <person name="Yang H.T."/>
            <person name="Sudianto E."/>
            <person name="Hsu M.H."/>
            <person name="Wu K.P."/>
            <person name="Wang L.N."/>
            <person name="Leebens-Mack J.H."/>
            <person name="Tsai I.J."/>
        </authorList>
    </citation>
    <scope>NUCLEOTIDE SEQUENCE [LARGE SCALE GENOMIC DNA]</scope>
    <source>
        <strain evidence="3">cv. Chaw 1501</strain>
        <tissue evidence="2">Young leaves</tissue>
    </source>
</reference>
<feature type="region of interest" description="Disordered" evidence="1">
    <location>
        <begin position="1"/>
        <end position="23"/>
    </location>
</feature>
<comment type="caution">
    <text evidence="2">The sequence shown here is derived from an EMBL/GenBank/DDBJ whole genome shotgun (WGS) entry which is preliminary data.</text>
</comment>
<dbReference type="Proteomes" id="UP000283530">
    <property type="component" value="Unassembled WGS sequence"/>
</dbReference>
<accession>A0A3S3NGB5</accession>
<dbReference type="PANTHER" id="PTHR31903:SF4">
    <property type="entry name" value="OS11G0490300 PROTEIN"/>
    <property type="match status" value="1"/>
</dbReference>
<feature type="compositionally biased region" description="Basic and acidic residues" evidence="1">
    <location>
        <begin position="161"/>
        <end position="175"/>
    </location>
</feature>
<organism evidence="2 3">
    <name type="scientific">Cinnamomum micranthum f. kanehirae</name>
    <dbReference type="NCBI Taxonomy" id="337451"/>
    <lineage>
        <taxon>Eukaryota</taxon>
        <taxon>Viridiplantae</taxon>
        <taxon>Streptophyta</taxon>
        <taxon>Embryophyta</taxon>
        <taxon>Tracheophyta</taxon>
        <taxon>Spermatophyta</taxon>
        <taxon>Magnoliopsida</taxon>
        <taxon>Magnoliidae</taxon>
        <taxon>Laurales</taxon>
        <taxon>Lauraceae</taxon>
        <taxon>Cinnamomum</taxon>
    </lineage>
</organism>
<sequence length="231" mass="25374">MKNLYPKGKGKIHPTPSSSPSPSSVLNLLPAAILTLITTLHVEEAEVLSYFIFHSIKTDHPPPILEHNSKKCKKPPCFECSCFDCYTSFWTRWNSSPNRNLINQAIEAFEEHLMSSSSSSSKKTAKAKKNQRRESAGKPVIPTVGDLGSDETACPDNGSESDSRVSDVSESERVSVEQADISGEVTRNLLEAVPSVPMLQGSSDRGMVRKVWPDVLGLFNSRLWSLWSPGA</sequence>
<protein>
    <submittedName>
        <fullName evidence="2">Uncharacterized protein</fullName>
    </submittedName>
</protein>